<proteinExistence type="predicted"/>
<dbReference type="Gene3D" id="2.115.10.20">
    <property type="entry name" value="Glycosyl hydrolase domain, family 43"/>
    <property type="match status" value="1"/>
</dbReference>
<dbReference type="Pfam" id="PF22704">
    <property type="entry name" value="CBM13-like"/>
    <property type="match status" value="1"/>
</dbReference>
<organism evidence="2 3">
    <name type="scientific">Lachnellula suecica</name>
    <dbReference type="NCBI Taxonomy" id="602035"/>
    <lineage>
        <taxon>Eukaryota</taxon>
        <taxon>Fungi</taxon>
        <taxon>Dikarya</taxon>
        <taxon>Ascomycota</taxon>
        <taxon>Pezizomycotina</taxon>
        <taxon>Leotiomycetes</taxon>
        <taxon>Helotiales</taxon>
        <taxon>Lachnaceae</taxon>
        <taxon>Lachnellula</taxon>
    </lineage>
</organism>
<dbReference type="AlphaFoldDB" id="A0A8T9C446"/>
<reference evidence="2 3" key="1">
    <citation type="submission" date="2018-05" db="EMBL/GenBank/DDBJ databases">
        <title>Genome sequencing and assembly of the regulated plant pathogen Lachnellula willkommii and related sister species for the development of diagnostic species identification markers.</title>
        <authorList>
            <person name="Giroux E."/>
            <person name="Bilodeau G."/>
        </authorList>
    </citation>
    <scope>NUCLEOTIDE SEQUENCE [LARGE SCALE GENOMIC DNA]</scope>
    <source>
        <strain evidence="2 3">CBS 268.59</strain>
    </source>
</reference>
<feature type="non-terminal residue" evidence="2">
    <location>
        <position position="300"/>
    </location>
</feature>
<dbReference type="PANTHER" id="PTHR22925:SF3">
    <property type="entry name" value="GLYCOSYL HYDROLASE FAMILY PROTEIN 43"/>
    <property type="match status" value="1"/>
</dbReference>
<accession>A0A8T9C446</accession>
<dbReference type="InterPro" id="IPR005084">
    <property type="entry name" value="CBM6"/>
</dbReference>
<evidence type="ECO:0000313" key="2">
    <source>
        <dbReference type="EMBL" id="TVY80449.1"/>
    </source>
</evidence>
<dbReference type="SUPFAM" id="SSF49785">
    <property type="entry name" value="Galactose-binding domain-like"/>
    <property type="match status" value="1"/>
</dbReference>
<feature type="domain" description="CBM6" evidence="1">
    <location>
        <begin position="171"/>
        <end position="298"/>
    </location>
</feature>
<dbReference type="OrthoDB" id="9970295at2759"/>
<sequence length="300" mass="31554">YLKWVDANGIDTDGTGYLLTEDRVNGLRIDLLSSDYLTVSSATYLWPNPASFEASAIYKSGSTYFMFASHESGWSPNDNVYCTATSLKGPWSAWALFAPSGTNTYSSQTSGVVAVNGTVMYMGDRWVSTNLMRSTYVWLPLTISGTTATLNNEVNWINAASGKWSAGPSETTPEAETSANTISGGAKTVACSGCSGSTAIGYIGGSPGGKLVFPNISSTVSTTTTIRIHYTNADSTQRYATVVVNGVSNIVAFIPTPDDNTPGTATLTVPLKSGSANVIEFGAYNGGWGPNIDRLMVPAS</sequence>
<dbReference type="EMBL" id="QGMK01000682">
    <property type="protein sequence ID" value="TVY80449.1"/>
    <property type="molecule type" value="Genomic_DNA"/>
</dbReference>
<dbReference type="GO" id="GO:0030246">
    <property type="term" value="F:carbohydrate binding"/>
    <property type="evidence" value="ECO:0007669"/>
    <property type="project" value="InterPro"/>
</dbReference>
<dbReference type="InterPro" id="IPR008979">
    <property type="entry name" value="Galactose-bd-like_sf"/>
</dbReference>
<dbReference type="Gene3D" id="2.60.120.260">
    <property type="entry name" value="Galactose-binding domain-like"/>
    <property type="match status" value="1"/>
</dbReference>
<dbReference type="PANTHER" id="PTHR22925">
    <property type="entry name" value="GLYCOSYL HYDROLASE 43 FAMILY MEMBER"/>
    <property type="match status" value="1"/>
</dbReference>
<evidence type="ECO:0000259" key="1">
    <source>
        <dbReference type="PROSITE" id="PS51175"/>
    </source>
</evidence>
<evidence type="ECO:0000313" key="3">
    <source>
        <dbReference type="Proteomes" id="UP000469558"/>
    </source>
</evidence>
<name>A0A8T9C446_9HELO</name>
<dbReference type="SUPFAM" id="SSF75005">
    <property type="entry name" value="Arabinanase/levansucrase/invertase"/>
    <property type="match status" value="1"/>
</dbReference>
<protein>
    <recommendedName>
        <fullName evidence="1">CBM6 domain-containing protein</fullName>
    </recommendedName>
</protein>
<dbReference type="CDD" id="cd04081">
    <property type="entry name" value="CBM35_galactosidase-like"/>
    <property type="match status" value="1"/>
</dbReference>
<comment type="caution">
    <text evidence="2">The sequence shown here is derived from an EMBL/GenBank/DDBJ whole genome shotgun (WGS) entry which is preliminary data.</text>
</comment>
<dbReference type="InterPro" id="IPR023296">
    <property type="entry name" value="Glyco_hydro_beta-prop_sf"/>
</dbReference>
<dbReference type="InterPro" id="IPR055240">
    <property type="entry name" value="CBM13-like"/>
</dbReference>
<gene>
    <name evidence="2" type="ORF">LSUE1_G003570</name>
</gene>
<dbReference type="Proteomes" id="UP000469558">
    <property type="component" value="Unassembled WGS sequence"/>
</dbReference>
<keyword evidence="3" id="KW-1185">Reference proteome</keyword>
<dbReference type="PROSITE" id="PS51175">
    <property type="entry name" value="CBM6"/>
    <property type="match status" value="1"/>
</dbReference>